<comment type="caution">
    <text evidence="1">The sequence shown here is derived from an EMBL/GenBank/DDBJ whole genome shotgun (WGS) entry which is preliminary data.</text>
</comment>
<keyword evidence="2" id="KW-1185">Reference proteome</keyword>
<accession>A0A3M7RMF4</accession>
<protein>
    <submittedName>
        <fullName evidence="1">Uncharacterized protein</fullName>
    </submittedName>
</protein>
<proteinExistence type="predicted"/>
<reference evidence="1 2" key="1">
    <citation type="journal article" date="2018" name="Sci. Rep.">
        <title>Genomic signatures of local adaptation to the degree of environmental predictability in rotifers.</title>
        <authorList>
            <person name="Franch-Gras L."/>
            <person name="Hahn C."/>
            <person name="Garcia-Roger E.M."/>
            <person name="Carmona M.J."/>
            <person name="Serra M."/>
            <person name="Gomez A."/>
        </authorList>
    </citation>
    <scope>NUCLEOTIDE SEQUENCE [LARGE SCALE GENOMIC DNA]</scope>
    <source>
        <strain evidence="1">HYR1</strain>
    </source>
</reference>
<sequence length="130" mass="15575">MACLAHLKKCQYRQTHYLFLNSVIYCDYFLNDYALPMLIYLNKQHHNVYIFENHQRQPSRFFNVEDFNQIDIITFKINISKKGIVKGAATIGFRFNSCNGFPIKFDHFFSKKNHIFNVFDLICNFLFIIE</sequence>
<evidence type="ECO:0000313" key="2">
    <source>
        <dbReference type="Proteomes" id="UP000276133"/>
    </source>
</evidence>
<evidence type="ECO:0000313" key="1">
    <source>
        <dbReference type="EMBL" id="RNA24694.1"/>
    </source>
</evidence>
<dbReference type="EMBL" id="REGN01003069">
    <property type="protein sequence ID" value="RNA24694.1"/>
    <property type="molecule type" value="Genomic_DNA"/>
</dbReference>
<name>A0A3M7RMF4_BRAPC</name>
<gene>
    <name evidence="1" type="ORF">BpHYR1_051231</name>
</gene>
<dbReference type="AlphaFoldDB" id="A0A3M7RMF4"/>
<dbReference type="Proteomes" id="UP000276133">
    <property type="component" value="Unassembled WGS sequence"/>
</dbReference>
<organism evidence="1 2">
    <name type="scientific">Brachionus plicatilis</name>
    <name type="common">Marine rotifer</name>
    <name type="synonym">Brachionus muelleri</name>
    <dbReference type="NCBI Taxonomy" id="10195"/>
    <lineage>
        <taxon>Eukaryota</taxon>
        <taxon>Metazoa</taxon>
        <taxon>Spiralia</taxon>
        <taxon>Gnathifera</taxon>
        <taxon>Rotifera</taxon>
        <taxon>Eurotatoria</taxon>
        <taxon>Monogononta</taxon>
        <taxon>Pseudotrocha</taxon>
        <taxon>Ploima</taxon>
        <taxon>Brachionidae</taxon>
        <taxon>Brachionus</taxon>
    </lineage>
</organism>